<dbReference type="AlphaFoldDB" id="X0VDZ2"/>
<evidence type="ECO:0000313" key="2">
    <source>
        <dbReference type="EMBL" id="GAG16394.1"/>
    </source>
</evidence>
<sequence length="62" mass="7033">MNRKRAIIVDDEALARKALRMVVDGFEEIEIVGECSDGFEAVKAIKEKKPDLVFLDIQMPKL</sequence>
<protein>
    <recommendedName>
        <fullName evidence="1">Response regulatory domain-containing protein</fullName>
    </recommendedName>
</protein>
<evidence type="ECO:0000259" key="1">
    <source>
        <dbReference type="PROSITE" id="PS50110"/>
    </source>
</evidence>
<gene>
    <name evidence="2" type="ORF">S01H1_48698</name>
</gene>
<dbReference type="GO" id="GO:0000160">
    <property type="term" value="P:phosphorelay signal transduction system"/>
    <property type="evidence" value="ECO:0007669"/>
    <property type="project" value="InterPro"/>
</dbReference>
<dbReference type="EMBL" id="BARS01031279">
    <property type="protein sequence ID" value="GAG16394.1"/>
    <property type="molecule type" value="Genomic_DNA"/>
</dbReference>
<comment type="caution">
    <text evidence="2">The sequence shown here is derived from an EMBL/GenBank/DDBJ whole genome shotgun (WGS) entry which is preliminary data.</text>
</comment>
<dbReference type="PANTHER" id="PTHR42872:SF6">
    <property type="entry name" value="PROTEIN-GLUTAMATE METHYLESTERASE_PROTEIN-GLUTAMINE GLUTAMINASE"/>
    <property type="match status" value="1"/>
</dbReference>
<dbReference type="SUPFAM" id="SSF52172">
    <property type="entry name" value="CheY-like"/>
    <property type="match status" value="1"/>
</dbReference>
<feature type="non-terminal residue" evidence="2">
    <location>
        <position position="62"/>
    </location>
</feature>
<dbReference type="InterPro" id="IPR001789">
    <property type="entry name" value="Sig_transdc_resp-reg_receiver"/>
</dbReference>
<proteinExistence type="predicted"/>
<feature type="domain" description="Response regulatory" evidence="1">
    <location>
        <begin position="5"/>
        <end position="62"/>
    </location>
</feature>
<dbReference type="Pfam" id="PF00072">
    <property type="entry name" value="Response_reg"/>
    <property type="match status" value="1"/>
</dbReference>
<name>X0VDZ2_9ZZZZ</name>
<dbReference type="Gene3D" id="3.40.50.2300">
    <property type="match status" value="1"/>
</dbReference>
<dbReference type="PROSITE" id="PS50110">
    <property type="entry name" value="RESPONSE_REGULATORY"/>
    <property type="match status" value="1"/>
</dbReference>
<dbReference type="InterPro" id="IPR011006">
    <property type="entry name" value="CheY-like_superfamily"/>
</dbReference>
<accession>X0VDZ2</accession>
<reference evidence="2" key="1">
    <citation type="journal article" date="2014" name="Front. Microbiol.">
        <title>High frequency of phylogenetically diverse reductive dehalogenase-homologous genes in deep subseafloor sedimentary metagenomes.</title>
        <authorList>
            <person name="Kawai M."/>
            <person name="Futagami T."/>
            <person name="Toyoda A."/>
            <person name="Takaki Y."/>
            <person name="Nishi S."/>
            <person name="Hori S."/>
            <person name="Arai W."/>
            <person name="Tsubouchi T."/>
            <person name="Morono Y."/>
            <person name="Uchiyama I."/>
            <person name="Ito T."/>
            <person name="Fujiyama A."/>
            <person name="Inagaki F."/>
            <person name="Takami H."/>
        </authorList>
    </citation>
    <scope>NUCLEOTIDE SEQUENCE</scope>
    <source>
        <strain evidence="2">Expedition CK06-06</strain>
    </source>
</reference>
<dbReference type="PANTHER" id="PTHR42872">
    <property type="entry name" value="PROTEIN-GLUTAMATE METHYLESTERASE/PROTEIN-GLUTAMINE GLUTAMINASE"/>
    <property type="match status" value="1"/>
</dbReference>
<organism evidence="2">
    <name type="scientific">marine sediment metagenome</name>
    <dbReference type="NCBI Taxonomy" id="412755"/>
    <lineage>
        <taxon>unclassified sequences</taxon>
        <taxon>metagenomes</taxon>
        <taxon>ecological metagenomes</taxon>
    </lineage>
</organism>